<gene>
    <name evidence="2" type="ORF">DRF58_14540</name>
</gene>
<organism evidence="2 3">
    <name type="scientific">Epilithonimonas hispanica</name>
    <dbReference type="NCBI Taxonomy" id="358687"/>
    <lineage>
        <taxon>Bacteria</taxon>
        <taxon>Pseudomonadati</taxon>
        <taxon>Bacteroidota</taxon>
        <taxon>Flavobacteriia</taxon>
        <taxon>Flavobacteriales</taxon>
        <taxon>Weeksellaceae</taxon>
        <taxon>Chryseobacterium group</taxon>
        <taxon>Epilithonimonas</taxon>
    </lineage>
</organism>
<accession>A0A3D9CQP7</accession>
<keyword evidence="1" id="KW-0472">Membrane</keyword>
<dbReference type="EMBL" id="QNUG01000038">
    <property type="protein sequence ID" value="REC68113.1"/>
    <property type="molecule type" value="Genomic_DNA"/>
</dbReference>
<dbReference type="RefSeq" id="WP_116036463.1">
    <property type="nucleotide sequence ID" value="NZ_JBHLVV010000139.1"/>
</dbReference>
<keyword evidence="3" id="KW-1185">Reference proteome</keyword>
<evidence type="ECO:0000313" key="3">
    <source>
        <dbReference type="Proteomes" id="UP000256326"/>
    </source>
</evidence>
<dbReference type="Proteomes" id="UP000256326">
    <property type="component" value="Unassembled WGS sequence"/>
</dbReference>
<keyword evidence="1" id="KW-0812">Transmembrane</keyword>
<keyword evidence="1" id="KW-1133">Transmembrane helix</keyword>
<proteinExistence type="predicted"/>
<protein>
    <submittedName>
        <fullName evidence="2">Uncharacterized protein</fullName>
    </submittedName>
</protein>
<sequence>MENKSITEIISEFTEQSKSVAKKSEQLTETTDRIKEYLNSFHYDVIEQKKITAENQENLLKAVQIFTHHLENTQVKTELKTDEKKSILSLKKNLKVFNWSLYGFLGLGFISLIMFSLSIIFALKFYKVSIQTKQEVRTEIALEMKKNGEKIYREAQVSELESDMKIVKEFIKENPTAGKELLKYRADIIKKKGN</sequence>
<reference evidence="2 3" key="1">
    <citation type="journal article" date="2006" name="Int. J. Syst. Evol. Microbiol.">
        <title>Chryseobacterium hispanicum sp. nov., isolated from the drinking water distribution system of Sevilla, Spain.</title>
        <authorList>
            <person name="Gallego V."/>
            <person name="Garcia M.T."/>
            <person name="Ventosa A."/>
        </authorList>
    </citation>
    <scope>NUCLEOTIDE SEQUENCE [LARGE SCALE GENOMIC DNA]</scope>
    <source>
        <strain evidence="2 3">KCTC 22104</strain>
    </source>
</reference>
<name>A0A3D9CQP7_9FLAO</name>
<evidence type="ECO:0000313" key="2">
    <source>
        <dbReference type="EMBL" id="REC68113.1"/>
    </source>
</evidence>
<feature type="transmembrane region" description="Helical" evidence="1">
    <location>
        <begin position="99"/>
        <end position="123"/>
    </location>
</feature>
<comment type="caution">
    <text evidence="2">The sequence shown here is derived from an EMBL/GenBank/DDBJ whole genome shotgun (WGS) entry which is preliminary data.</text>
</comment>
<dbReference type="AlphaFoldDB" id="A0A3D9CQP7"/>
<evidence type="ECO:0000256" key="1">
    <source>
        <dbReference type="SAM" id="Phobius"/>
    </source>
</evidence>